<dbReference type="InterPro" id="IPR046349">
    <property type="entry name" value="C1-like_sf"/>
</dbReference>
<keyword evidence="4" id="KW-1185">Reference proteome</keyword>
<accession>A0ABQ7DYS2</accession>
<evidence type="ECO:0000313" key="4">
    <source>
        <dbReference type="Proteomes" id="UP000266723"/>
    </source>
</evidence>
<name>A0ABQ7DYS2_BRACR</name>
<dbReference type="InterPro" id="IPR004146">
    <property type="entry name" value="DC1"/>
</dbReference>
<evidence type="ECO:0000259" key="2">
    <source>
        <dbReference type="Pfam" id="PF03107"/>
    </source>
</evidence>
<gene>
    <name evidence="3" type="ORF">DY000_02020321</name>
</gene>
<keyword evidence="1" id="KW-0677">Repeat</keyword>
<dbReference type="PANTHER" id="PTHR32410">
    <property type="entry name" value="CYSTEINE/HISTIDINE-RICH C1 DOMAIN FAMILY PROTEIN"/>
    <property type="match status" value="1"/>
</dbReference>
<dbReference type="InterPro" id="IPR053192">
    <property type="entry name" value="Vacuole_Formation_Reg"/>
</dbReference>
<dbReference type="EMBL" id="QGKV02000299">
    <property type="protein sequence ID" value="KAF3590193.1"/>
    <property type="molecule type" value="Genomic_DNA"/>
</dbReference>
<dbReference type="PANTHER" id="PTHR32410:SF162">
    <property type="entry name" value="CHP-RICH ZINC FINGER PROTEIN-LIKE-RELATED"/>
    <property type="match status" value="1"/>
</dbReference>
<comment type="caution">
    <text evidence="3">The sequence shown here is derived from an EMBL/GenBank/DDBJ whole genome shotgun (WGS) entry which is preliminary data.</text>
</comment>
<proteinExistence type="predicted"/>
<feature type="domain" description="DC1" evidence="2">
    <location>
        <begin position="71"/>
        <end position="114"/>
    </location>
</feature>
<evidence type="ECO:0000313" key="3">
    <source>
        <dbReference type="EMBL" id="KAF3590193.1"/>
    </source>
</evidence>
<dbReference type="Proteomes" id="UP000266723">
    <property type="component" value="Unassembled WGS sequence"/>
</dbReference>
<sequence>MSDISYHTSHRQHPVNSLKCQVPDYADKKCLLCAKNFDKQHHQLHHCDVCNLSICRACMKDPPPVHVECLKTHEHQLHLVPRRINFTCNACGTQGDRSPYFCLPCNYMIHRECIDLPRVININRHDHHISYTPRLGHGEWKCKVCHEKIDGFYGAYTVGIVKAHVQLFIIRLGTWSNRKGHLKKGSLHHSRYESAPYMTLDIRCASSSDKRVHGSHPNPLYYYSNYSHNLKSRVEIVYAEQVVGLYARQAVMTLRDVLACSACTAPVKLVAEGRPSKHEDMMVAAACLWLTKSMIVIRSM</sequence>
<organism evidence="3 4">
    <name type="scientific">Brassica cretica</name>
    <name type="common">Mustard</name>
    <dbReference type="NCBI Taxonomy" id="69181"/>
    <lineage>
        <taxon>Eukaryota</taxon>
        <taxon>Viridiplantae</taxon>
        <taxon>Streptophyta</taxon>
        <taxon>Embryophyta</taxon>
        <taxon>Tracheophyta</taxon>
        <taxon>Spermatophyta</taxon>
        <taxon>Magnoliopsida</taxon>
        <taxon>eudicotyledons</taxon>
        <taxon>Gunneridae</taxon>
        <taxon>Pentapetalae</taxon>
        <taxon>rosids</taxon>
        <taxon>malvids</taxon>
        <taxon>Brassicales</taxon>
        <taxon>Brassicaceae</taxon>
        <taxon>Brassiceae</taxon>
        <taxon>Brassica</taxon>
    </lineage>
</organism>
<protein>
    <recommendedName>
        <fullName evidence="2">DC1 domain-containing protein</fullName>
    </recommendedName>
</protein>
<dbReference type="SUPFAM" id="SSF57889">
    <property type="entry name" value="Cysteine-rich domain"/>
    <property type="match status" value="1"/>
</dbReference>
<evidence type="ECO:0000256" key="1">
    <source>
        <dbReference type="ARBA" id="ARBA00022737"/>
    </source>
</evidence>
<dbReference type="Pfam" id="PF03107">
    <property type="entry name" value="C1_2"/>
    <property type="match status" value="1"/>
</dbReference>
<reference evidence="3 4" key="1">
    <citation type="journal article" date="2020" name="BMC Genomics">
        <title>Intraspecific diversification of the crop wild relative Brassica cretica Lam. using demographic model selection.</title>
        <authorList>
            <person name="Kioukis A."/>
            <person name="Michalopoulou V.A."/>
            <person name="Briers L."/>
            <person name="Pirintsos S."/>
            <person name="Studholme D.J."/>
            <person name="Pavlidis P."/>
            <person name="Sarris P.F."/>
        </authorList>
    </citation>
    <scope>NUCLEOTIDE SEQUENCE [LARGE SCALE GENOMIC DNA]</scope>
    <source>
        <strain evidence="4">cv. PFS-1207/04</strain>
    </source>
</reference>